<organism evidence="14 15">
    <name type="scientific">Echinococcus canadensis</name>
    <dbReference type="NCBI Taxonomy" id="519352"/>
    <lineage>
        <taxon>Eukaryota</taxon>
        <taxon>Metazoa</taxon>
        <taxon>Spiralia</taxon>
        <taxon>Lophotrochozoa</taxon>
        <taxon>Platyhelminthes</taxon>
        <taxon>Cestoda</taxon>
        <taxon>Eucestoda</taxon>
        <taxon>Cyclophyllidea</taxon>
        <taxon>Taeniidae</taxon>
        <taxon>Echinococcus</taxon>
        <taxon>Echinococcus canadensis group</taxon>
    </lineage>
</organism>
<feature type="transmembrane region" description="Helical" evidence="11">
    <location>
        <begin position="509"/>
        <end position="528"/>
    </location>
</feature>
<feature type="binding site" evidence="10">
    <location>
        <position position="625"/>
    </location>
    <ligand>
        <name>FAD</name>
        <dbReference type="ChEBI" id="CHEBI:57692"/>
    </ligand>
</feature>
<dbReference type="InterPro" id="IPR001433">
    <property type="entry name" value="OxRdtase_FAD/NAD-bd"/>
</dbReference>
<dbReference type="Gene3D" id="2.40.30.10">
    <property type="entry name" value="Translation factors"/>
    <property type="match status" value="1"/>
</dbReference>
<evidence type="ECO:0000259" key="12">
    <source>
        <dbReference type="PROSITE" id="PS51384"/>
    </source>
</evidence>
<dbReference type="InterPro" id="IPR001163">
    <property type="entry name" value="Sm_dom_euk/arc"/>
</dbReference>
<dbReference type="SUPFAM" id="SSF48019">
    <property type="entry name" value="post-AAA+ oligomerization domain-like"/>
    <property type="match status" value="1"/>
</dbReference>
<keyword evidence="14" id="KW-1185">Reference proteome</keyword>
<evidence type="ECO:0000256" key="10">
    <source>
        <dbReference type="PIRSR" id="PIRSR601834-1"/>
    </source>
</evidence>
<feature type="binding site" evidence="10">
    <location>
        <position position="658"/>
    </location>
    <ligand>
        <name>FAD</name>
        <dbReference type="ChEBI" id="CHEBI:57692"/>
    </ligand>
</feature>
<sequence length="830" mass="91542">IACGAVFKFCANFAAAMSLWVDKYRPRSLDSLDYHVEEAGTLKKLVTSGDFPHLLFYGPPGAGKKTRVSCLLRELYGGGVDKLRIEHHTFTTPSKKKINLSTVSSNYHLEVNPRHVNVLIVVLTLQAARFSLDVGIYDRIVIQELIKDMASTAQLDITNQREFKVVVIHEVISATRSRCLPIRVAAPTVENIVNILCNVAKLEGLMMPTDLAKRIAVASDRNLRRSLLLAEVARAQHYPYSCEQTLLLPDWQNFVADTASRILGEQSPQLLPSCILLSGDQPGAFTLTTELCPVVYIKLLFLLSVLEIRGRLYELLAHCVPPDVVFRVRLSSEAFSSTGISCSKTGHQKHLCIGLLDNLLSSCDSTLKYELVNLAATHEHRMHLGQKPIFHLEAFIIGFMAMYKRFIEDTLGVIKLNGNREVVGVLRGFDPFMNMVLDDCQEISKSGQQINIDTVVVRGNSVNIVEVLELIAPGAGVAWSCALSCGLACVATAASVVEVVSNGRGLRRYFVSSSIITVCFPLQGMAVFDSKDALWIIPVSVVAGIAAIALAGGLVIKLVFKKSDKVFLQGQNIKLPMRLVDKEVITHDTTLYTFGLPSTEYVLGVPAGNCVQLHARIDGEDVRRPYTPVTLDDFKGYVKFLIKAYRKNVNPNFPAGGKMTQYLETLDVGDAMEVSGPFGLIHYCGDGLFEVKGGSARKLSATNINMICGGTGLTPMYQLLKYILNSSSDRTKIAMIFANQAEKDILLRDELEQLRDQNSAQFRIWYTVESPPQHWTYDVGYVDQKMLEEHCYPASNTTVNLLCGPASMLKNACLPNLAALGHSKENILTF</sequence>
<keyword evidence="9 11" id="KW-0472">Membrane</keyword>
<dbReference type="FunFam" id="2.40.30.10:FF:000021">
    <property type="entry name" value="NADH-cytochrome b5 reductase"/>
    <property type="match status" value="1"/>
</dbReference>
<dbReference type="PANTHER" id="PTHR19370:SF185">
    <property type="entry name" value="NADH-CYTOCHROME B5 REDUCTASE"/>
    <property type="match status" value="1"/>
</dbReference>
<dbReference type="Gene3D" id="3.40.50.80">
    <property type="entry name" value="Nucleotide-binding domain of ferredoxin-NADP reductase (FNR) module"/>
    <property type="match status" value="1"/>
</dbReference>
<dbReference type="InterPro" id="IPR001834">
    <property type="entry name" value="CBR-like"/>
</dbReference>
<evidence type="ECO:0000256" key="5">
    <source>
        <dbReference type="ARBA" id="ARBA00022787"/>
    </source>
</evidence>
<dbReference type="Gene3D" id="2.30.30.100">
    <property type="match status" value="1"/>
</dbReference>
<dbReference type="Gene3D" id="3.40.50.300">
    <property type="entry name" value="P-loop containing nucleotide triphosphate hydrolases"/>
    <property type="match status" value="1"/>
</dbReference>
<keyword evidence="8" id="KW-0560">Oxidoreductase</keyword>
<evidence type="ECO:0000259" key="13">
    <source>
        <dbReference type="PROSITE" id="PS52002"/>
    </source>
</evidence>
<evidence type="ECO:0000256" key="7">
    <source>
        <dbReference type="ARBA" id="ARBA00022989"/>
    </source>
</evidence>
<dbReference type="PROSITE" id="PS52002">
    <property type="entry name" value="SM"/>
    <property type="match status" value="1"/>
</dbReference>
<keyword evidence="5" id="KW-1000">Mitochondrion outer membrane</keyword>
<dbReference type="InterPro" id="IPR039261">
    <property type="entry name" value="FNR_nucleotide-bd"/>
</dbReference>
<proteinExistence type="predicted"/>
<keyword evidence="7 11" id="KW-1133">Transmembrane helix</keyword>
<feature type="transmembrane region" description="Helical" evidence="11">
    <location>
        <begin position="534"/>
        <end position="560"/>
    </location>
</feature>
<dbReference type="Gene3D" id="1.20.272.10">
    <property type="match status" value="1"/>
</dbReference>
<keyword evidence="4 11" id="KW-0812">Transmembrane</keyword>
<keyword evidence="6 10" id="KW-0274">FAD</keyword>
<dbReference type="FunFam" id="1.10.8.60:FF:000030">
    <property type="entry name" value="replication factor C subunit 3"/>
    <property type="match status" value="1"/>
</dbReference>
<dbReference type="Pfam" id="PF21960">
    <property type="entry name" value="RCF1-5-like_lid"/>
    <property type="match status" value="1"/>
</dbReference>
<dbReference type="GO" id="GO:0071949">
    <property type="term" value="F:FAD binding"/>
    <property type="evidence" value="ECO:0007669"/>
    <property type="project" value="TreeGrafter"/>
</dbReference>
<evidence type="ECO:0000313" key="14">
    <source>
        <dbReference type="Proteomes" id="UP000887562"/>
    </source>
</evidence>
<dbReference type="PROSITE" id="PS51384">
    <property type="entry name" value="FAD_FR"/>
    <property type="match status" value="1"/>
</dbReference>
<dbReference type="Pfam" id="PF00175">
    <property type="entry name" value="NAD_binding_1"/>
    <property type="match status" value="1"/>
</dbReference>
<dbReference type="Pfam" id="PF00970">
    <property type="entry name" value="FAD_binding_6"/>
    <property type="match status" value="1"/>
</dbReference>
<dbReference type="Gene3D" id="1.10.8.60">
    <property type="match status" value="1"/>
</dbReference>
<dbReference type="Pfam" id="PF01423">
    <property type="entry name" value="LSM"/>
    <property type="match status" value="1"/>
</dbReference>
<dbReference type="InterPro" id="IPR047575">
    <property type="entry name" value="Sm"/>
</dbReference>
<dbReference type="GO" id="GO:0003723">
    <property type="term" value="F:RNA binding"/>
    <property type="evidence" value="ECO:0007669"/>
    <property type="project" value="InterPro"/>
</dbReference>
<evidence type="ECO:0000313" key="15">
    <source>
        <dbReference type="WBParaSite" id="maker-E.canG7_contigs_5263-snap-gene-0.24-mRNA-1"/>
    </source>
</evidence>
<evidence type="ECO:0000256" key="9">
    <source>
        <dbReference type="ARBA" id="ARBA00023136"/>
    </source>
</evidence>
<dbReference type="InterPro" id="IPR017927">
    <property type="entry name" value="FAD-bd_FR_type"/>
</dbReference>
<evidence type="ECO:0000256" key="4">
    <source>
        <dbReference type="ARBA" id="ARBA00022692"/>
    </source>
</evidence>
<dbReference type="CDD" id="cd01719">
    <property type="entry name" value="Sm_G"/>
    <property type="match status" value="1"/>
</dbReference>
<feature type="binding site" evidence="10">
    <location>
        <position position="641"/>
    </location>
    <ligand>
        <name>FAD</name>
        <dbReference type="ChEBI" id="CHEBI:57692"/>
    </ligand>
</feature>
<protein>
    <submittedName>
        <fullName evidence="15">Cytochrome-b5 reductase</fullName>
    </submittedName>
</protein>
<comment type="subcellular location">
    <subcellularLocation>
        <location evidence="2">Mitochondrion outer membrane</location>
    </subcellularLocation>
</comment>
<dbReference type="GO" id="GO:0016491">
    <property type="term" value="F:oxidoreductase activity"/>
    <property type="evidence" value="ECO:0007669"/>
    <property type="project" value="UniProtKB-KW"/>
</dbReference>
<dbReference type="SMART" id="SM00651">
    <property type="entry name" value="Sm"/>
    <property type="match status" value="1"/>
</dbReference>
<evidence type="ECO:0000256" key="3">
    <source>
        <dbReference type="ARBA" id="ARBA00022630"/>
    </source>
</evidence>
<feature type="binding site" evidence="10">
    <location>
        <position position="626"/>
    </location>
    <ligand>
        <name>FAD</name>
        <dbReference type="ChEBI" id="CHEBI:57692"/>
    </ligand>
</feature>
<dbReference type="SUPFAM" id="SSF50182">
    <property type="entry name" value="Sm-like ribonucleoproteins"/>
    <property type="match status" value="1"/>
</dbReference>
<dbReference type="GO" id="GO:0005741">
    <property type="term" value="C:mitochondrial outer membrane"/>
    <property type="evidence" value="ECO:0007669"/>
    <property type="project" value="UniProtKB-SubCell"/>
</dbReference>
<dbReference type="InterPro" id="IPR027417">
    <property type="entry name" value="P-loop_NTPase"/>
</dbReference>
<keyword evidence="3 10" id="KW-0285">Flavoprotein</keyword>
<feature type="transmembrane region" description="Helical" evidence="11">
    <location>
        <begin position="477"/>
        <end position="497"/>
    </location>
</feature>
<dbReference type="PRINTS" id="PR00406">
    <property type="entry name" value="CYTB5RDTASE"/>
</dbReference>
<dbReference type="Pfam" id="PF22534">
    <property type="entry name" value="RFC_C"/>
    <property type="match status" value="1"/>
</dbReference>
<dbReference type="SUPFAM" id="SSF52343">
    <property type="entry name" value="Ferredoxin reductase-like, C-terminal NADP-linked domain"/>
    <property type="match status" value="1"/>
</dbReference>
<dbReference type="PANTHER" id="PTHR19370">
    <property type="entry name" value="NADH-CYTOCHROME B5 REDUCTASE"/>
    <property type="match status" value="1"/>
</dbReference>
<dbReference type="InterPro" id="IPR010920">
    <property type="entry name" value="LSM_dom_sf"/>
</dbReference>
<evidence type="ECO:0000256" key="6">
    <source>
        <dbReference type="ARBA" id="ARBA00022827"/>
    </source>
</evidence>
<dbReference type="InterPro" id="IPR034098">
    <property type="entry name" value="Sm_G"/>
</dbReference>
<dbReference type="InterPro" id="IPR017938">
    <property type="entry name" value="Riboflavin_synthase-like_b-brl"/>
</dbReference>
<feature type="binding site" evidence="10">
    <location>
        <position position="714"/>
    </location>
    <ligand>
        <name>FAD</name>
        <dbReference type="ChEBI" id="CHEBI:57692"/>
    </ligand>
</feature>
<dbReference type="CDD" id="cd06183">
    <property type="entry name" value="cyt_b5_reduct_like"/>
    <property type="match status" value="1"/>
</dbReference>
<reference evidence="15" key="1">
    <citation type="submission" date="2022-11" db="UniProtKB">
        <authorList>
            <consortium name="WormBaseParasite"/>
        </authorList>
    </citation>
    <scope>IDENTIFICATION</scope>
</reference>
<dbReference type="GO" id="GO:0003677">
    <property type="term" value="F:DNA binding"/>
    <property type="evidence" value="ECO:0007669"/>
    <property type="project" value="InterPro"/>
</dbReference>
<dbReference type="FunFam" id="3.40.50.80:FF:000019">
    <property type="entry name" value="NADH-cytochrome b5 reductase"/>
    <property type="match status" value="1"/>
</dbReference>
<evidence type="ECO:0000256" key="1">
    <source>
        <dbReference type="ARBA" id="ARBA00001974"/>
    </source>
</evidence>
<dbReference type="SUPFAM" id="SSF52540">
    <property type="entry name" value="P-loop containing nucleoside triphosphate hydrolases"/>
    <property type="match status" value="1"/>
</dbReference>
<dbReference type="InterPro" id="IPR008333">
    <property type="entry name" value="Cbr1-like_FAD-bd_dom"/>
</dbReference>
<evidence type="ECO:0000256" key="11">
    <source>
        <dbReference type="SAM" id="Phobius"/>
    </source>
</evidence>
<feature type="binding site" evidence="10">
    <location>
        <position position="643"/>
    </location>
    <ligand>
        <name>FAD</name>
        <dbReference type="ChEBI" id="CHEBI:57692"/>
    </ligand>
</feature>
<evidence type="ECO:0000256" key="8">
    <source>
        <dbReference type="ARBA" id="ARBA00023002"/>
    </source>
</evidence>
<dbReference type="WBParaSite" id="maker-E.canG7_contigs_5263-snap-gene-0.24-mRNA-1">
    <property type="protein sequence ID" value="maker-E.canG7_contigs_5263-snap-gene-0.24-mRNA-1"/>
    <property type="gene ID" value="EcG7_05675"/>
</dbReference>
<dbReference type="GO" id="GO:0005681">
    <property type="term" value="C:spliceosomal complex"/>
    <property type="evidence" value="ECO:0007669"/>
    <property type="project" value="InterPro"/>
</dbReference>
<dbReference type="GO" id="GO:0000398">
    <property type="term" value="P:mRNA splicing, via spliceosome"/>
    <property type="evidence" value="ECO:0007669"/>
    <property type="project" value="InterPro"/>
</dbReference>
<keyword evidence="5" id="KW-0496">Mitochondrion</keyword>
<dbReference type="AlphaFoldDB" id="A0A915EXM2"/>
<dbReference type="InterPro" id="IPR008921">
    <property type="entry name" value="DNA_pol3_clamp-load_cplx_C"/>
</dbReference>
<comment type="cofactor">
    <cofactor evidence="1 10">
        <name>FAD</name>
        <dbReference type="ChEBI" id="CHEBI:57692"/>
    </cofactor>
</comment>
<feature type="binding site" evidence="10">
    <location>
        <position position="659"/>
    </location>
    <ligand>
        <name>FAD</name>
        <dbReference type="ChEBI" id="CHEBI:57692"/>
    </ligand>
</feature>
<feature type="binding site" evidence="10">
    <location>
        <position position="624"/>
    </location>
    <ligand>
        <name>FAD</name>
        <dbReference type="ChEBI" id="CHEBI:57692"/>
    </ligand>
</feature>
<feature type="domain" description="FAD-binding FR-type" evidence="12">
    <location>
        <begin position="572"/>
        <end position="684"/>
    </location>
</feature>
<feature type="domain" description="Sm" evidence="13">
    <location>
        <begin position="398"/>
        <end position="471"/>
    </location>
</feature>
<name>A0A915EXM2_9CEST</name>
<accession>A0A915EXM2</accession>
<dbReference type="GO" id="GO:0006260">
    <property type="term" value="P:DNA replication"/>
    <property type="evidence" value="ECO:0007669"/>
    <property type="project" value="InterPro"/>
</dbReference>
<dbReference type="SUPFAM" id="SSF63380">
    <property type="entry name" value="Riboflavin synthase domain-like"/>
    <property type="match status" value="1"/>
</dbReference>
<dbReference type="Proteomes" id="UP000887562">
    <property type="component" value="Unplaced"/>
</dbReference>
<evidence type="ECO:0000256" key="2">
    <source>
        <dbReference type="ARBA" id="ARBA00004294"/>
    </source>
</evidence>